<accession>A0ABM8SQD6</accession>
<keyword evidence="3" id="KW-1185">Reference proteome</keyword>
<comment type="caution">
    <text evidence="2">The sequence shown here is derived from an EMBL/GenBank/DDBJ whole genome shotgun (WGS) entry which is preliminary data.</text>
</comment>
<sequence length="175" mass="19344">MQTRPRRTQCGVGADDSFVTSAECARTRIPVAPLPVADHGAHLAGASSRFLCLSFFAAAKKVSAAPHRGNANRPLTKQGKAKTPGAPPKHAPREGKTQNLVPFLPRRRHFIHSRVPRLTHINCNRITSRKTFFESLIEPTIGGLSGRPHRFLRMSCMLLRLGHDVLHEKRLNNPA</sequence>
<gene>
    <name evidence="2" type="ORF">R69658_06048</name>
</gene>
<organism evidence="2 3">
    <name type="scientific">Paraburkholderia aspalathi</name>
    <dbReference type="NCBI Taxonomy" id="1324617"/>
    <lineage>
        <taxon>Bacteria</taxon>
        <taxon>Pseudomonadati</taxon>
        <taxon>Pseudomonadota</taxon>
        <taxon>Betaproteobacteria</taxon>
        <taxon>Burkholderiales</taxon>
        <taxon>Burkholderiaceae</taxon>
        <taxon>Paraburkholderia</taxon>
    </lineage>
</organism>
<protein>
    <submittedName>
        <fullName evidence="2">Uncharacterized protein</fullName>
    </submittedName>
</protein>
<feature type="region of interest" description="Disordered" evidence="1">
    <location>
        <begin position="66"/>
        <end position="97"/>
    </location>
</feature>
<name>A0ABM8SQD6_9BURK</name>
<proteinExistence type="predicted"/>
<dbReference type="Proteomes" id="UP000674425">
    <property type="component" value="Unassembled WGS sequence"/>
</dbReference>
<evidence type="ECO:0000313" key="3">
    <source>
        <dbReference type="Proteomes" id="UP000674425"/>
    </source>
</evidence>
<evidence type="ECO:0000313" key="2">
    <source>
        <dbReference type="EMBL" id="CAE6825504.1"/>
    </source>
</evidence>
<reference evidence="2 3" key="1">
    <citation type="submission" date="2021-02" db="EMBL/GenBank/DDBJ databases">
        <authorList>
            <person name="Vanwijnsberghe S."/>
        </authorList>
    </citation>
    <scope>NUCLEOTIDE SEQUENCE [LARGE SCALE GENOMIC DNA]</scope>
    <source>
        <strain evidence="2 3">R-69658</strain>
    </source>
</reference>
<evidence type="ECO:0000256" key="1">
    <source>
        <dbReference type="SAM" id="MobiDB-lite"/>
    </source>
</evidence>
<dbReference type="EMBL" id="CAJNAU010000078">
    <property type="protein sequence ID" value="CAE6825504.1"/>
    <property type="molecule type" value="Genomic_DNA"/>
</dbReference>